<evidence type="ECO:0000256" key="1">
    <source>
        <dbReference type="SAM" id="SignalP"/>
    </source>
</evidence>
<feature type="signal peptide" evidence="1">
    <location>
        <begin position="1"/>
        <end position="21"/>
    </location>
</feature>
<feature type="domain" description="Peptide N-acetyl-beta-D-glucosaminyl asparaginase amidase A N-terminal" evidence="2">
    <location>
        <begin position="45"/>
        <end position="371"/>
    </location>
</feature>
<dbReference type="OrthoDB" id="1612078at2759"/>
<evidence type="ECO:0000313" key="3">
    <source>
        <dbReference type="EMBL" id="KZT30135.1"/>
    </source>
</evidence>
<dbReference type="STRING" id="1314782.A0A165VSU3"/>
<reference evidence="3 4" key="1">
    <citation type="journal article" date="2016" name="Mol. Biol. Evol.">
        <title>Comparative Genomics of Early-Diverging Mushroom-Forming Fungi Provides Insights into the Origins of Lignocellulose Decay Capabilities.</title>
        <authorList>
            <person name="Nagy L.G."/>
            <person name="Riley R."/>
            <person name="Tritt A."/>
            <person name="Adam C."/>
            <person name="Daum C."/>
            <person name="Floudas D."/>
            <person name="Sun H."/>
            <person name="Yadav J.S."/>
            <person name="Pangilinan J."/>
            <person name="Larsson K.H."/>
            <person name="Matsuura K."/>
            <person name="Barry K."/>
            <person name="Labutti K."/>
            <person name="Kuo R."/>
            <person name="Ohm R.A."/>
            <person name="Bhattacharya S.S."/>
            <person name="Shirouzu T."/>
            <person name="Yoshinaga Y."/>
            <person name="Martin F.M."/>
            <person name="Grigoriev I.V."/>
            <person name="Hibbett D.S."/>
        </authorList>
    </citation>
    <scope>NUCLEOTIDE SEQUENCE [LARGE SCALE GENOMIC DNA]</scope>
    <source>
        <strain evidence="3 4">HHB14362 ss-1</strain>
    </source>
</reference>
<dbReference type="Pfam" id="PF25156">
    <property type="entry name" value="PNGase_A_C"/>
    <property type="match status" value="1"/>
</dbReference>
<evidence type="ECO:0000259" key="2">
    <source>
        <dbReference type="Pfam" id="PF12222"/>
    </source>
</evidence>
<feature type="chain" id="PRO_5007868348" description="Peptide N-acetyl-beta-D-glucosaminyl asparaginase amidase A N-terminal domain-containing protein" evidence="1">
    <location>
        <begin position="22"/>
        <end position="531"/>
    </location>
</feature>
<proteinExistence type="predicted"/>
<evidence type="ECO:0000313" key="4">
    <source>
        <dbReference type="Proteomes" id="UP000076761"/>
    </source>
</evidence>
<dbReference type="Proteomes" id="UP000076761">
    <property type="component" value="Unassembled WGS sequence"/>
</dbReference>
<sequence>MRFPPLVRTATIVLGLSGISAHAYTPGPLPEQPLPDFGVYRPPVVPSDVEPCTVLLTHHLFANSYGSPAIVQYEPPTGCGEPGTWTSIVLNFTATSNGTQYDRLSTIYLSNVEIWRTSTPEPTALGIIWTAQKDVSRYSPLLAQPGEMIVDLGNIVDPSSGLTGEYDGNASFYPSSIRYPAAKTADVILPLSTLSNSSANLFTVPPSGSTNVTIPRNSAQAFVEIYASGNGDEEFWYGNVPDEYFDQLPTWSAPDGYASPHGPFREVQLLIDGILAGVVFPYPVIYTGEFLPSLWRPMVSYGAFDSPTYYVDITPFLGSLSSSPSPTHNFTLAIVGMGPGQPVNANWYVSGNVQVVLDSTDQQTNGSVVVYEGGGDILAEVEGRVSGANVSVSTMAGRRLYVEGEIWTGSGYTRAVWEQNLNFTNSEVYQTTLGNVSVQTVTQTSKGVSSSTHNGIPVVSDVFTYPLYLQLQYATYDNGSFYDYIVDLDHSFVRSLATGVQPLAENIDTRQICQGTQVWMLFSSVYTLLPC</sequence>
<protein>
    <recommendedName>
        <fullName evidence="2">Peptide N-acetyl-beta-D-glucosaminyl asparaginase amidase A N-terminal domain-containing protein</fullName>
    </recommendedName>
</protein>
<dbReference type="InterPro" id="IPR056948">
    <property type="entry name" value="PNGaseA_N"/>
</dbReference>
<dbReference type="AlphaFoldDB" id="A0A165VSU3"/>
<keyword evidence="1" id="KW-0732">Signal</keyword>
<dbReference type="InterPro" id="IPR021102">
    <property type="entry name" value="PNGase_A"/>
</dbReference>
<organism evidence="3 4">
    <name type="scientific">Neolentinus lepideus HHB14362 ss-1</name>
    <dbReference type="NCBI Taxonomy" id="1314782"/>
    <lineage>
        <taxon>Eukaryota</taxon>
        <taxon>Fungi</taxon>
        <taxon>Dikarya</taxon>
        <taxon>Basidiomycota</taxon>
        <taxon>Agaricomycotina</taxon>
        <taxon>Agaricomycetes</taxon>
        <taxon>Gloeophyllales</taxon>
        <taxon>Gloeophyllaceae</taxon>
        <taxon>Neolentinus</taxon>
    </lineage>
</organism>
<name>A0A165VSU3_9AGAM</name>
<dbReference type="InParanoid" id="A0A165VSU3"/>
<gene>
    <name evidence="3" type="ORF">NEOLEDRAFT_1054711</name>
</gene>
<accession>A0A165VSU3</accession>
<dbReference type="EMBL" id="KV425552">
    <property type="protein sequence ID" value="KZT30135.1"/>
    <property type="molecule type" value="Genomic_DNA"/>
</dbReference>
<dbReference type="PANTHER" id="PTHR31104">
    <property type="entry name" value="PEPTIDE-N4-(N-ACETYL-BETA-GLUCOSAMINYL)ASPARAGINE AMIDASE A PROTEIN"/>
    <property type="match status" value="1"/>
</dbReference>
<keyword evidence="4" id="KW-1185">Reference proteome</keyword>
<dbReference type="Pfam" id="PF12222">
    <property type="entry name" value="PNGaseA"/>
    <property type="match status" value="1"/>
</dbReference>